<keyword evidence="5 10" id="KW-0378">Hydrolase</keyword>
<reference evidence="10" key="1">
    <citation type="submission" date="2021-02" db="EMBL/GenBank/DDBJ databases">
        <authorList>
            <person name="Bekaert M."/>
        </authorList>
    </citation>
    <scope>NUCLEOTIDE SEQUENCE</scope>
    <source>
        <strain evidence="10">IoA-00</strain>
    </source>
</reference>
<gene>
    <name evidence="10" type="ORF">LSAA_9097</name>
</gene>
<comment type="subunit">
    <text evidence="2">Homotetramer.</text>
</comment>
<dbReference type="SMART" id="SM00248">
    <property type="entry name" value="ANK"/>
    <property type="match status" value="1"/>
</dbReference>
<comment type="similarity">
    <text evidence="1">Belongs to the glutaminase family.</text>
</comment>
<dbReference type="GO" id="GO:0004359">
    <property type="term" value="F:glutaminase activity"/>
    <property type="evidence" value="ECO:0007669"/>
    <property type="project" value="UniProtKB-EC"/>
</dbReference>
<dbReference type="PROSITE" id="PS50297">
    <property type="entry name" value="ANK_REP_REGION"/>
    <property type="match status" value="1"/>
</dbReference>
<keyword evidence="6" id="KW-0040">ANK repeat</keyword>
<dbReference type="Pfam" id="PF04960">
    <property type="entry name" value="Glutaminase"/>
    <property type="match status" value="1"/>
</dbReference>
<evidence type="ECO:0000256" key="2">
    <source>
        <dbReference type="ARBA" id="ARBA00011881"/>
    </source>
</evidence>
<keyword evidence="11" id="KW-1185">Reference proteome</keyword>
<dbReference type="GO" id="GO:0006543">
    <property type="term" value="P:L-glutamine catabolic process"/>
    <property type="evidence" value="ECO:0007669"/>
    <property type="project" value="TreeGrafter"/>
</dbReference>
<dbReference type="Gene3D" id="1.10.238.210">
    <property type="match status" value="1"/>
</dbReference>
<sequence length="717" mass="81380">MDSLPQINIENTELNILPNFGHQKQQINLTECESWSDISQDDRNEDDFLFASLYEDDKISIKLFLEMLDKAGLRTSDPRLSGLMSRLNILKPQKYPYIKSLKLDTNTFKHMVSESGVLFNKVFQNKLIISDFESFKEKIVKIYQECLMNTTGQVIDQKGPNKCKWSVSICTVDGQRLSLGCATDPFTMKDLCKPILYAICMENLGEQVVHKYQGREPSGHSSKEIVLDCNNKPYNPLVESGGIMSSSLILQKVKPELTVLSEKYEYVQQCFDRMAGGEYIGFNNVDYLAQRIGMDQQKAVAYFMRENKCFPEDNVNIDKTLDFNAQIQALEVNSESNAVIAATLANGGICPIKSEKILEQTTVNCVLSLMYTCGLHLSAGEFAFNIGLPAISSGHGALTVVIPNVMGISLWSPMLDSLDNSIRGMEFCKKLIDIFSFHRFDCFEQMKQSRLQKIDPTLSHKPINQFYRTIGMIQAAAKGDLDNLKLAYLQNSNINNADGDDRTALHLACAEGHTNCIQFLLYQCAANPFLADRWGVTAATEAQKSKKEEVQQIMKDYLLNHSKEHLDDDRERELLSKPQNDEPKLLKLITTTVFKDKIGLLLKVSESQDHTTSWFSDLRLTLHLHRKETDCFAQRVVFEGPSRSIRGRGLERIRLLEGILKINLRFNKNDNLIDFDVLDEFFEIAREESNVDEILSDDKDDSESGVQHSRHDDKKSL</sequence>
<feature type="domain" description="Glutaminase EF-hand" evidence="9">
    <location>
        <begin position="46"/>
        <end position="129"/>
    </location>
</feature>
<evidence type="ECO:0000256" key="8">
    <source>
        <dbReference type="SAM" id="MobiDB-lite"/>
    </source>
</evidence>
<dbReference type="GO" id="GO:0006537">
    <property type="term" value="P:glutamate biosynthetic process"/>
    <property type="evidence" value="ECO:0007669"/>
    <property type="project" value="TreeGrafter"/>
</dbReference>
<comment type="catalytic activity">
    <reaction evidence="7">
        <text>L-glutamine + H2O = L-glutamate + NH4(+)</text>
        <dbReference type="Rhea" id="RHEA:15889"/>
        <dbReference type="ChEBI" id="CHEBI:15377"/>
        <dbReference type="ChEBI" id="CHEBI:28938"/>
        <dbReference type="ChEBI" id="CHEBI:29985"/>
        <dbReference type="ChEBI" id="CHEBI:58359"/>
        <dbReference type="EC" id="3.5.1.2"/>
    </reaction>
</comment>
<dbReference type="InterPro" id="IPR041541">
    <property type="entry name" value="Glutaminase_EF-hand"/>
</dbReference>
<dbReference type="PANTHER" id="PTHR12544:SF29">
    <property type="entry name" value="GLUTAMINASE"/>
    <property type="match status" value="1"/>
</dbReference>
<dbReference type="EMBL" id="HG994583">
    <property type="protein sequence ID" value="CAF2912179.1"/>
    <property type="molecule type" value="Genomic_DNA"/>
</dbReference>
<keyword evidence="4" id="KW-0677">Repeat</keyword>
<evidence type="ECO:0000256" key="4">
    <source>
        <dbReference type="ARBA" id="ARBA00022737"/>
    </source>
</evidence>
<name>A0A7R8CS05_LEPSM</name>
<accession>A0A7R8CS05</accession>
<dbReference type="Gene3D" id="1.25.40.20">
    <property type="entry name" value="Ankyrin repeat-containing domain"/>
    <property type="match status" value="1"/>
</dbReference>
<feature type="compositionally biased region" description="Acidic residues" evidence="8">
    <location>
        <begin position="693"/>
        <end position="703"/>
    </location>
</feature>
<evidence type="ECO:0000256" key="5">
    <source>
        <dbReference type="ARBA" id="ARBA00022801"/>
    </source>
</evidence>
<dbReference type="OrthoDB" id="9995210at2759"/>
<evidence type="ECO:0000313" key="10">
    <source>
        <dbReference type="EMBL" id="CAF2912179.1"/>
    </source>
</evidence>
<dbReference type="InterPro" id="IPR015868">
    <property type="entry name" value="Glutaminase"/>
</dbReference>
<dbReference type="InterPro" id="IPR036770">
    <property type="entry name" value="Ankyrin_rpt-contain_sf"/>
</dbReference>
<dbReference type="PANTHER" id="PTHR12544">
    <property type="entry name" value="GLUTAMINASE"/>
    <property type="match status" value="1"/>
</dbReference>
<dbReference type="Gene3D" id="3.40.710.10">
    <property type="entry name" value="DD-peptidase/beta-lactamase superfamily"/>
    <property type="match status" value="1"/>
</dbReference>
<dbReference type="SUPFAM" id="SSF48403">
    <property type="entry name" value="Ankyrin repeat"/>
    <property type="match status" value="1"/>
</dbReference>
<protein>
    <recommendedName>
        <fullName evidence="3">glutaminase</fullName>
        <ecNumber evidence="3">3.5.1.2</ecNumber>
    </recommendedName>
</protein>
<evidence type="ECO:0000256" key="3">
    <source>
        <dbReference type="ARBA" id="ARBA00012918"/>
    </source>
</evidence>
<evidence type="ECO:0000256" key="7">
    <source>
        <dbReference type="ARBA" id="ARBA00049534"/>
    </source>
</evidence>
<dbReference type="EC" id="3.5.1.2" evidence="3"/>
<evidence type="ECO:0000256" key="1">
    <source>
        <dbReference type="ARBA" id="ARBA00011076"/>
    </source>
</evidence>
<dbReference type="SUPFAM" id="SSF56601">
    <property type="entry name" value="beta-lactamase/transpeptidase-like"/>
    <property type="match status" value="1"/>
</dbReference>
<feature type="region of interest" description="Disordered" evidence="8">
    <location>
        <begin position="693"/>
        <end position="717"/>
    </location>
</feature>
<dbReference type="InterPro" id="IPR002110">
    <property type="entry name" value="Ankyrin_rpt"/>
</dbReference>
<evidence type="ECO:0000256" key="6">
    <source>
        <dbReference type="ARBA" id="ARBA00023043"/>
    </source>
</evidence>
<evidence type="ECO:0000259" key="9">
    <source>
        <dbReference type="Pfam" id="PF17959"/>
    </source>
</evidence>
<evidence type="ECO:0000313" key="11">
    <source>
        <dbReference type="Proteomes" id="UP000675881"/>
    </source>
</evidence>
<dbReference type="Pfam" id="PF17959">
    <property type="entry name" value="EF-hand_14"/>
    <property type="match status" value="1"/>
</dbReference>
<organism evidence="10 11">
    <name type="scientific">Lepeophtheirus salmonis</name>
    <name type="common">Salmon louse</name>
    <name type="synonym">Caligus salmonis</name>
    <dbReference type="NCBI Taxonomy" id="72036"/>
    <lineage>
        <taxon>Eukaryota</taxon>
        <taxon>Metazoa</taxon>
        <taxon>Ecdysozoa</taxon>
        <taxon>Arthropoda</taxon>
        <taxon>Crustacea</taxon>
        <taxon>Multicrustacea</taxon>
        <taxon>Hexanauplia</taxon>
        <taxon>Copepoda</taxon>
        <taxon>Siphonostomatoida</taxon>
        <taxon>Caligidae</taxon>
        <taxon>Lepeophtheirus</taxon>
    </lineage>
</organism>
<dbReference type="InterPro" id="IPR012338">
    <property type="entry name" value="Beta-lactam/transpept-like"/>
</dbReference>
<proteinExistence type="inferred from homology"/>
<dbReference type="Pfam" id="PF13637">
    <property type="entry name" value="Ank_4"/>
    <property type="match status" value="1"/>
</dbReference>
<dbReference type="Proteomes" id="UP000675881">
    <property type="component" value="Chromosome 4"/>
</dbReference>
<dbReference type="PROSITE" id="PS50088">
    <property type="entry name" value="ANK_REPEAT"/>
    <property type="match status" value="1"/>
</dbReference>
<dbReference type="AlphaFoldDB" id="A0A7R8CS05"/>